<dbReference type="OrthoDB" id="6120799at2"/>
<proteinExistence type="predicted"/>
<protein>
    <submittedName>
        <fullName evidence="1">Thiol-disulfide isomerase/thioredoxin</fullName>
    </submittedName>
</protein>
<dbReference type="RefSeq" id="WP_133756642.1">
    <property type="nucleotide sequence ID" value="NZ_SOBW01000007.1"/>
</dbReference>
<dbReference type="GO" id="GO:0016853">
    <property type="term" value="F:isomerase activity"/>
    <property type="evidence" value="ECO:0007669"/>
    <property type="project" value="UniProtKB-KW"/>
</dbReference>
<dbReference type="Gene3D" id="3.40.30.10">
    <property type="entry name" value="Glutaredoxin"/>
    <property type="match status" value="1"/>
</dbReference>
<evidence type="ECO:0000313" key="2">
    <source>
        <dbReference type="Proteomes" id="UP000294689"/>
    </source>
</evidence>
<dbReference type="Pfam" id="PF14595">
    <property type="entry name" value="Thioredoxin_9"/>
    <property type="match status" value="1"/>
</dbReference>
<sequence>MDTLTHNLETQLESSITNSIKNSMTYAAYRALMGQLTESHSTTGLDKSEAMVAYTALNEQRMKRWDKTLKVPVDAQEKIAAFKERVTWLVLTESWCGDAAHVIPAINKVAELNPNIDLKLVLRDDHDDLMQQFLTNGGKSIPKLIMIDNASGTVRGTFGPRPAEATQLVESYKRDHGAITEEFKEILQGWYNKDKGQHTIIDLLQLLGVS</sequence>
<accession>A0A4R7Q6D7</accession>
<name>A0A4R7Q6D7_9FLAO</name>
<gene>
    <name evidence="1" type="ORF">BXY82_0564</name>
</gene>
<keyword evidence="2" id="KW-1185">Reference proteome</keyword>
<dbReference type="AlphaFoldDB" id="A0A4R7Q6D7"/>
<dbReference type="SUPFAM" id="SSF52833">
    <property type="entry name" value="Thioredoxin-like"/>
    <property type="match status" value="1"/>
</dbReference>
<comment type="caution">
    <text evidence="1">The sequence shown here is derived from an EMBL/GenBank/DDBJ whole genome shotgun (WGS) entry which is preliminary data.</text>
</comment>
<organism evidence="1 2">
    <name type="scientific">Gelidibacter sediminis</name>
    <dbReference type="NCBI Taxonomy" id="1608710"/>
    <lineage>
        <taxon>Bacteria</taxon>
        <taxon>Pseudomonadati</taxon>
        <taxon>Bacteroidota</taxon>
        <taxon>Flavobacteriia</taxon>
        <taxon>Flavobacteriales</taxon>
        <taxon>Flavobacteriaceae</taxon>
        <taxon>Gelidibacter</taxon>
    </lineage>
</organism>
<dbReference type="InterPro" id="IPR036249">
    <property type="entry name" value="Thioredoxin-like_sf"/>
</dbReference>
<keyword evidence="1" id="KW-0413">Isomerase</keyword>
<evidence type="ECO:0000313" key="1">
    <source>
        <dbReference type="EMBL" id="TDU43157.1"/>
    </source>
</evidence>
<reference evidence="1 2" key="1">
    <citation type="submission" date="2019-03" db="EMBL/GenBank/DDBJ databases">
        <title>Genomic Encyclopedia of Archaeal and Bacterial Type Strains, Phase II (KMG-II): from individual species to whole genera.</title>
        <authorList>
            <person name="Goeker M."/>
        </authorList>
    </citation>
    <scope>NUCLEOTIDE SEQUENCE [LARGE SCALE GENOMIC DNA]</scope>
    <source>
        <strain evidence="1 2">DSM 28135</strain>
    </source>
</reference>
<dbReference type="Proteomes" id="UP000294689">
    <property type="component" value="Unassembled WGS sequence"/>
</dbReference>
<dbReference type="EMBL" id="SOBW01000007">
    <property type="protein sequence ID" value="TDU43157.1"/>
    <property type="molecule type" value="Genomic_DNA"/>
</dbReference>